<reference evidence="2" key="2">
    <citation type="journal article" date="2022" name="Microb. Genom.">
        <title>A chromosome-scale genome assembly of the tomato pathogen Cladosporium fulvum reveals a compartmentalized genome architecture and the presence of a dispensable chromosome.</title>
        <authorList>
            <person name="Zaccaron A.Z."/>
            <person name="Chen L.H."/>
            <person name="Samaras A."/>
            <person name="Stergiopoulos I."/>
        </authorList>
    </citation>
    <scope>NUCLEOTIDE SEQUENCE</scope>
    <source>
        <strain evidence="2">Race5_Kim</strain>
    </source>
</reference>
<gene>
    <name evidence="2" type="ORF">CLAFUR5_13676</name>
</gene>
<feature type="compositionally biased region" description="Basic and acidic residues" evidence="1">
    <location>
        <begin position="14"/>
        <end position="29"/>
    </location>
</feature>
<sequence length="336" mass="37658">MLSDCHPFITSDNNQHHESSDSTENESKAVARELLRNETDIFDVGPPSVMEDIFEDILAGSDQPYPTLTPPPSRPIPSTTKYHDDSQSESASDSGGDSDSSIDAPQIRRKDSIMAPEQVSEKLDKKGEQDAEDQEETAAQRVFGTYELLENILLNFTTSTFKEECGIRENLNGLKTVLLAQGVNKTFEHVIKRSTKLQEKLFFKYKADNRAYSDPFACNPFLTHPASELDFKEFLEEWGLSGGIVVMSVRETSRVELLSLPTSYSGCLKPGAQRPSYESWRRMLVLQGEPLDVQLRIESHAPLSCAWRCGPLVAGSKTTMGEIWDKICANREWTLQ</sequence>
<evidence type="ECO:0000313" key="3">
    <source>
        <dbReference type="Proteomes" id="UP000756132"/>
    </source>
</evidence>
<dbReference type="AlphaFoldDB" id="A0A9Q8UW70"/>
<dbReference type="KEGG" id="ffu:CLAFUR5_13676"/>
<evidence type="ECO:0000256" key="1">
    <source>
        <dbReference type="SAM" id="MobiDB-lite"/>
    </source>
</evidence>
<feature type="compositionally biased region" description="Low complexity" evidence="1">
    <location>
        <begin position="88"/>
        <end position="103"/>
    </location>
</feature>
<dbReference type="Proteomes" id="UP000756132">
    <property type="component" value="Chromosome 12"/>
</dbReference>
<dbReference type="EMBL" id="CP090174">
    <property type="protein sequence ID" value="UJO24597.1"/>
    <property type="molecule type" value="Genomic_DNA"/>
</dbReference>
<protein>
    <submittedName>
        <fullName evidence="2">Uncharacterized protein</fullName>
    </submittedName>
</protein>
<feature type="compositionally biased region" description="Basic and acidic residues" evidence="1">
    <location>
        <begin position="119"/>
        <end position="129"/>
    </location>
</feature>
<organism evidence="2 3">
    <name type="scientific">Passalora fulva</name>
    <name type="common">Tomato leaf mold</name>
    <name type="synonym">Cladosporium fulvum</name>
    <dbReference type="NCBI Taxonomy" id="5499"/>
    <lineage>
        <taxon>Eukaryota</taxon>
        <taxon>Fungi</taxon>
        <taxon>Dikarya</taxon>
        <taxon>Ascomycota</taxon>
        <taxon>Pezizomycotina</taxon>
        <taxon>Dothideomycetes</taxon>
        <taxon>Dothideomycetidae</taxon>
        <taxon>Mycosphaerellales</taxon>
        <taxon>Mycosphaerellaceae</taxon>
        <taxon>Fulvia</taxon>
    </lineage>
</organism>
<keyword evidence="3" id="KW-1185">Reference proteome</keyword>
<evidence type="ECO:0000313" key="2">
    <source>
        <dbReference type="EMBL" id="UJO24597.1"/>
    </source>
</evidence>
<proteinExistence type="predicted"/>
<name>A0A9Q8UW70_PASFU</name>
<reference evidence="2" key="1">
    <citation type="submission" date="2021-12" db="EMBL/GenBank/DDBJ databases">
        <authorList>
            <person name="Zaccaron A."/>
            <person name="Stergiopoulos I."/>
        </authorList>
    </citation>
    <scope>NUCLEOTIDE SEQUENCE</scope>
    <source>
        <strain evidence="2">Race5_Kim</strain>
    </source>
</reference>
<feature type="region of interest" description="Disordered" evidence="1">
    <location>
        <begin position="1"/>
        <end position="29"/>
    </location>
</feature>
<feature type="region of interest" description="Disordered" evidence="1">
    <location>
        <begin position="53"/>
        <end position="137"/>
    </location>
</feature>
<dbReference type="GeneID" id="71993554"/>
<accession>A0A9Q8UW70</accession>
<dbReference type="OrthoDB" id="10543430at2759"/>
<dbReference type="RefSeq" id="XP_047768963.1">
    <property type="nucleotide sequence ID" value="XM_047912824.1"/>
</dbReference>